<evidence type="ECO:0000256" key="4">
    <source>
        <dbReference type="ARBA" id="ARBA00022927"/>
    </source>
</evidence>
<dbReference type="PANTHER" id="PTHR21230:SF77">
    <property type="entry name" value="T-SNARE COILED-COIL HOMOLOGY DOMAIN-CONTAINING PROTEIN"/>
    <property type="match status" value="1"/>
</dbReference>
<dbReference type="Proteomes" id="UP000515908">
    <property type="component" value="Chromosome 24"/>
</dbReference>
<evidence type="ECO:0000259" key="10">
    <source>
        <dbReference type="Pfam" id="PF03908"/>
    </source>
</evidence>
<dbReference type="GO" id="GO:0005794">
    <property type="term" value="C:Golgi apparatus"/>
    <property type="evidence" value="ECO:0007669"/>
    <property type="project" value="TreeGrafter"/>
</dbReference>
<dbReference type="GO" id="GO:0031902">
    <property type="term" value="C:late endosome membrane"/>
    <property type="evidence" value="ECO:0007669"/>
    <property type="project" value="TreeGrafter"/>
</dbReference>
<dbReference type="Pfam" id="PF03908">
    <property type="entry name" value="Sec20"/>
    <property type="match status" value="1"/>
</dbReference>
<gene>
    <name evidence="11" type="ORF">ADEAN_000964800</name>
</gene>
<accession>A0A7G2CRW7</accession>
<keyword evidence="4" id="KW-0653">Protein transport</keyword>
<sequence>MDGFSMARDDLEATLGELQKVVRKVIEADGIPEKKKHEMTARPLLREARKKLSALRAEARQTANPEERAKYDATCKDYDDRIRNLDNEMKSQIFPSQRPTRPKTYQEQREEEMMGAGNADGTRFESAGQVLDAAVRVQNDALESFQRTERLMNVTEEQGRATLTELQQQLEKMYQVDEELENLQGNLDRAARDVRWFARQAAKDKLMLTLFGLVVLAIVALVFISIWTKRKKKADEAAKDAAVFTSVMGSVCSVVFLMTGTLAGVW</sequence>
<dbReference type="Gene3D" id="1.20.5.110">
    <property type="match status" value="1"/>
</dbReference>
<feature type="domain" description="Sec20 C-terminal" evidence="10">
    <location>
        <begin position="142"/>
        <end position="222"/>
    </location>
</feature>
<evidence type="ECO:0000313" key="12">
    <source>
        <dbReference type="Proteomes" id="UP000515908"/>
    </source>
</evidence>
<dbReference type="GO" id="GO:0005484">
    <property type="term" value="F:SNAP receptor activity"/>
    <property type="evidence" value="ECO:0007669"/>
    <property type="project" value="TreeGrafter"/>
</dbReference>
<evidence type="ECO:0000256" key="8">
    <source>
        <dbReference type="SAM" id="Coils"/>
    </source>
</evidence>
<evidence type="ECO:0000313" key="11">
    <source>
        <dbReference type="EMBL" id="CAD2222109.1"/>
    </source>
</evidence>
<keyword evidence="2" id="KW-0813">Transport</keyword>
<dbReference type="GO" id="GO:0031201">
    <property type="term" value="C:SNARE complex"/>
    <property type="evidence" value="ECO:0007669"/>
    <property type="project" value="TreeGrafter"/>
</dbReference>
<keyword evidence="7 9" id="KW-0472">Membrane</keyword>
<evidence type="ECO:0000256" key="2">
    <source>
        <dbReference type="ARBA" id="ARBA00022448"/>
    </source>
</evidence>
<keyword evidence="6 8" id="KW-0175">Coiled coil</keyword>
<protein>
    <submittedName>
        <fullName evidence="11">Sec20, putative</fullName>
    </submittedName>
</protein>
<keyword evidence="5 9" id="KW-1133">Transmembrane helix</keyword>
<dbReference type="SUPFAM" id="SSF58038">
    <property type="entry name" value="SNARE fusion complex"/>
    <property type="match status" value="1"/>
</dbReference>
<dbReference type="VEuPathDB" id="TriTrypDB:ADEAN_000964800"/>
<dbReference type="InterPro" id="IPR056173">
    <property type="entry name" value="Sec20_C"/>
</dbReference>
<dbReference type="GO" id="GO:0005789">
    <property type="term" value="C:endoplasmic reticulum membrane"/>
    <property type="evidence" value="ECO:0007669"/>
    <property type="project" value="TreeGrafter"/>
</dbReference>
<feature type="transmembrane region" description="Helical" evidence="9">
    <location>
        <begin position="206"/>
        <end position="228"/>
    </location>
</feature>
<evidence type="ECO:0000256" key="1">
    <source>
        <dbReference type="ARBA" id="ARBA00004211"/>
    </source>
</evidence>
<keyword evidence="12" id="KW-1185">Reference proteome</keyword>
<proteinExistence type="predicted"/>
<dbReference type="GO" id="GO:0000149">
    <property type="term" value="F:SNARE binding"/>
    <property type="evidence" value="ECO:0007669"/>
    <property type="project" value="TreeGrafter"/>
</dbReference>
<evidence type="ECO:0000256" key="7">
    <source>
        <dbReference type="ARBA" id="ARBA00023136"/>
    </source>
</evidence>
<reference evidence="11 12" key="1">
    <citation type="submission" date="2020-08" db="EMBL/GenBank/DDBJ databases">
        <authorList>
            <person name="Newling K."/>
            <person name="Davey J."/>
            <person name="Forrester S."/>
        </authorList>
    </citation>
    <scope>NUCLEOTIDE SEQUENCE [LARGE SCALE GENOMIC DNA]</scope>
    <source>
        <strain evidence="12">Crithidia deanei Carvalho (ATCC PRA-265)</strain>
    </source>
</reference>
<keyword evidence="3 9" id="KW-0812">Transmembrane</keyword>
<dbReference type="Gene3D" id="1.20.58.400">
    <property type="entry name" value="t-snare proteins"/>
    <property type="match status" value="1"/>
</dbReference>
<feature type="coiled-coil region" evidence="8">
    <location>
        <begin position="163"/>
        <end position="193"/>
    </location>
</feature>
<evidence type="ECO:0000256" key="3">
    <source>
        <dbReference type="ARBA" id="ARBA00022692"/>
    </source>
</evidence>
<evidence type="ECO:0000256" key="6">
    <source>
        <dbReference type="ARBA" id="ARBA00023054"/>
    </source>
</evidence>
<evidence type="ECO:0000256" key="9">
    <source>
        <dbReference type="SAM" id="Phobius"/>
    </source>
</evidence>
<dbReference type="InterPro" id="IPR038407">
    <property type="entry name" value="v-SNARE_N_sf"/>
</dbReference>
<dbReference type="GO" id="GO:0012507">
    <property type="term" value="C:ER to Golgi transport vesicle membrane"/>
    <property type="evidence" value="ECO:0007669"/>
    <property type="project" value="TreeGrafter"/>
</dbReference>
<evidence type="ECO:0000256" key="5">
    <source>
        <dbReference type="ARBA" id="ARBA00022989"/>
    </source>
</evidence>
<dbReference type="GO" id="GO:0006906">
    <property type="term" value="P:vesicle fusion"/>
    <property type="evidence" value="ECO:0007669"/>
    <property type="project" value="TreeGrafter"/>
</dbReference>
<dbReference type="PANTHER" id="PTHR21230">
    <property type="entry name" value="VESICLE TRANSPORT V-SNARE PROTEIN VTI1-RELATED"/>
    <property type="match status" value="1"/>
</dbReference>
<dbReference type="GO" id="GO:0015031">
    <property type="term" value="P:protein transport"/>
    <property type="evidence" value="ECO:0007669"/>
    <property type="project" value="UniProtKB-KW"/>
</dbReference>
<name>A0A7G2CRW7_9TRYP</name>
<organism evidence="11 12">
    <name type="scientific">Angomonas deanei</name>
    <dbReference type="NCBI Taxonomy" id="59799"/>
    <lineage>
        <taxon>Eukaryota</taxon>
        <taxon>Discoba</taxon>
        <taxon>Euglenozoa</taxon>
        <taxon>Kinetoplastea</taxon>
        <taxon>Metakinetoplastina</taxon>
        <taxon>Trypanosomatida</taxon>
        <taxon>Trypanosomatidae</taxon>
        <taxon>Strigomonadinae</taxon>
        <taxon>Angomonas</taxon>
    </lineage>
</organism>
<dbReference type="EMBL" id="LR877168">
    <property type="protein sequence ID" value="CAD2222109.1"/>
    <property type="molecule type" value="Genomic_DNA"/>
</dbReference>
<dbReference type="AlphaFoldDB" id="A0A7G2CRW7"/>
<comment type="subcellular location">
    <subcellularLocation>
        <location evidence="1">Membrane</location>
        <topology evidence="1">Single-pass type IV membrane protein</topology>
    </subcellularLocation>
</comment>
<feature type="transmembrane region" description="Helical" evidence="9">
    <location>
        <begin position="240"/>
        <end position="265"/>
    </location>
</feature>